<dbReference type="AlphaFoldDB" id="A0AA41W0I8"/>
<accession>A0AA41W0I8</accession>
<gene>
    <name evidence="2" type="ORF">MKW94_022664</name>
</gene>
<sequence length="77" mass="8372">MSPQLRRLGAKIVSSRNISSKVRRAKAKEVSGESLFISVGTRSIAFVVGVTASGWWHSKMYGRPVTTILGFTVGKYA</sequence>
<evidence type="ECO:0000313" key="3">
    <source>
        <dbReference type="Proteomes" id="UP001177140"/>
    </source>
</evidence>
<organism evidence="2 3">
    <name type="scientific">Papaver nudicaule</name>
    <name type="common">Iceland poppy</name>
    <dbReference type="NCBI Taxonomy" id="74823"/>
    <lineage>
        <taxon>Eukaryota</taxon>
        <taxon>Viridiplantae</taxon>
        <taxon>Streptophyta</taxon>
        <taxon>Embryophyta</taxon>
        <taxon>Tracheophyta</taxon>
        <taxon>Spermatophyta</taxon>
        <taxon>Magnoliopsida</taxon>
        <taxon>Ranunculales</taxon>
        <taxon>Papaveraceae</taxon>
        <taxon>Papaveroideae</taxon>
        <taxon>Papaver</taxon>
    </lineage>
</organism>
<dbReference type="EMBL" id="JAJJMA010333700">
    <property type="protein sequence ID" value="MCL7050960.1"/>
    <property type="molecule type" value="Genomic_DNA"/>
</dbReference>
<evidence type="ECO:0000256" key="1">
    <source>
        <dbReference type="SAM" id="Phobius"/>
    </source>
</evidence>
<reference evidence="2" key="1">
    <citation type="submission" date="2022-03" db="EMBL/GenBank/DDBJ databases">
        <title>A functionally conserved STORR gene fusion in Papaver species that diverged 16.8 million years ago.</title>
        <authorList>
            <person name="Catania T."/>
        </authorList>
    </citation>
    <scope>NUCLEOTIDE SEQUENCE</scope>
    <source>
        <strain evidence="2">S-191538</strain>
    </source>
</reference>
<keyword evidence="1" id="KW-0472">Membrane</keyword>
<keyword evidence="1" id="KW-1133">Transmembrane helix</keyword>
<comment type="caution">
    <text evidence="2">The sequence shown here is derived from an EMBL/GenBank/DDBJ whole genome shotgun (WGS) entry which is preliminary data.</text>
</comment>
<protein>
    <submittedName>
        <fullName evidence="2">Uncharacterized protein</fullName>
    </submittedName>
</protein>
<keyword evidence="1" id="KW-0812">Transmembrane</keyword>
<dbReference type="Proteomes" id="UP001177140">
    <property type="component" value="Unassembled WGS sequence"/>
</dbReference>
<proteinExistence type="predicted"/>
<name>A0AA41W0I8_PAPNU</name>
<evidence type="ECO:0000313" key="2">
    <source>
        <dbReference type="EMBL" id="MCL7050960.1"/>
    </source>
</evidence>
<feature type="transmembrane region" description="Helical" evidence="1">
    <location>
        <begin position="34"/>
        <end position="56"/>
    </location>
</feature>
<keyword evidence="3" id="KW-1185">Reference proteome</keyword>